<name>A0A840G938_RHOTE</name>
<sequence>MVEPVTLAGFAEVEALWAKAPEIAREEFRALIFKGVNAMEEDAKNLVPTNHGSLRASIYHEVREFAVGLGVEGVTGTASNYAIPVELGSKPHTPPIAPLIDWAQQKFGLEEKEAEGVAFAVAYRIAQRGTLGVGMFHRAFAANRGALEAGSRVAAKRIVARMTAISGKPS</sequence>
<proteinExistence type="predicted"/>
<comment type="caution">
    <text evidence="1">The sequence shown here is derived from an EMBL/GenBank/DDBJ whole genome shotgun (WGS) entry which is preliminary data.</text>
</comment>
<reference evidence="1 2" key="1">
    <citation type="submission" date="2020-08" db="EMBL/GenBank/DDBJ databases">
        <title>Genome sequencing of Purple Non-Sulfur Bacteria from various extreme environments.</title>
        <authorList>
            <person name="Mayer M."/>
        </authorList>
    </citation>
    <scope>NUCLEOTIDE SEQUENCE [LARGE SCALE GENOMIC DNA]</scope>
    <source>
        <strain evidence="1 2">2761</strain>
    </source>
</reference>
<evidence type="ECO:0000313" key="1">
    <source>
        <dbReference type="EMBL" id="MBB4248385.1"/>
    </source>
</evidence>
<accession>A0A840G938</accession>
<dbReference type="AlphaFoldDB" id="A0A840G938"/>
<organism evidence="1 2">
    <name type="scientific">Rhodocyclus tenuis</name>
    <name type="common">Rhodospirillum tenue</name>
    <dbReference type="NCBI Taxonomy" id="1066"/>
    <lineage>
        <taxon>Bacteria</taxon>
        <taxon>Pseudomonadati</taxon>
        <taxon>Pseudomonadota</taxon>
        <taxon>Betaproteobacteria</taxon>
        <taxon>Rhodocyclales</taxon>
        <taxon>Rhodocyclaceae</taxon>
        <taxon>Rhodocyclus</taxon>
    </lineage>
</organism>
<evidence type="ECO:0008006" key="3">
    <source>
        <dbReference type="Google" id="ProtNLM"/>
    </source>
</evidence>
<protein>
    <recommendedName>
        <fullName evidence="3">HK97 gp10 family phage protein</fullName>
    </recommendedName>
</protein>
<gene>
    <name evidence="1" type="ORF">GGD90_002777</name>
</gene>
<dbReference type="OrthoDB" id="8812397at2"/>
<evidence type="ECO:0000313" key="2">
    <source>
        <dbReference type="Proteomes" id="UP000587070"/>
    </source>
</evidence>
<dbReference type="EMBL" id="JACIGE010000010">
    <property type="protein sequence ID" value="MBB4248385.1"/>
    <property type="molecule type" value="Genomic_DNA"/>
</dbReference>
<dbReference type="Proteomes" id="UP000587070">
    <property type="component" value="Unassembled WGS sequence"/>
</dbReference>
<keyword evidence="2" id="KW-1185">Reference proteome</keyword>
<dbReference type="RefSeq" id="WP_153117372.1">
    <property type="nucleotide sequence ID" value="NZ_JACIGE010000010.1"/>
</dbReference>